<feature type="domain" description="YdbS-like PH" evidence="2">
    <location>
        <begin position="87"/>
        <end position="166"/>
    </location>
</feature>
<sequence>MHLMPPADETAGSVAATWQPLPSRSRPLFLIGAVVPLAIAGLVAGGFVALIASTVLDLPRTLVVACIAGLAGLVGAAFGVWLGTSQYRHTAWRLDEQGLAVRRGRLWQRETRVPANRVQHLDIKRGPLQRGRELSTLVVHTAGTRHSSVTVPNLDAADAEHLRERLGRAIDAEDD</sequence>
<name>A0ABM8UC75_9GAMM</name>
<feature type="transmembrane region" description="Helical" evidence="1">
    <location>
        <begin position="28"/>
        <end position="56"/>
    </location>
</feature>
<proteinExistence type="predicted"/>
<evidence type="ECO:0000256" key="1">
    <source>
        <dbReference type="SAM" id="Phobius"/>
    </source>
</evidence>
<reference evidence="3 4" key="1">
    <citation type="submission" date="2021-04" db="EMBL/GenBank/DDBJ databases">
        <authorList>
            <person name="Rodrigo-Torres L."/>
            <person name="Arahal R. D."/>
            <person name="Lucena T."/>
        </authorList>
    </citation>
    <scope>NUCLEOTIDE SEQUENCE [LARGE SCALE GENOMIC DNA]</scope>
    <source>
        <strain evidence="3 4">CECT 30171</strain>
    </source>
</reference>
<gene>
    <name evidence="3" type="ORF">LYB30171_00255</name>
</gene>
<dbReference type="PANTHER" id="PTHR34473">
    <property type="entry name" value="UPF0699 TRANSMEMBRANE PROTEIN YDBS"/>
    <property type="match status" value="1"/>
</dbReference>
<keyword evidence="1" id="KW-1133">Transmembrane helix</keyword>
<dbReference type="Pfam" id="PF03703">
    <property type="entry name" value="bPH_2"/>
    <property type="match status" value="1"/>
</dbReference>
<evidence type="ECO:0000313" key="3">
    <source>
        <dbReference type="EMBL" id="CAG4968370.1"/>
    </source>
</evidence>
<keyword evidence="1" id="KW-0812">Transmembrane</keyword>
<dbReference type="PANTHER" id="PTHR34473:SF3">
    <property type="entry name" value="TRANSMEMBRANE PROTEIN-RELATED"/>
    <property type="match status" value="1"/>
</dbReference>
<keyword evidence="4" id="KW-1185">Reference proteome</keyword>
<protein>
    <recommendedName>
        <fullName evidence="2">YdbS-like PH domain-containing protein</fullName>
    </recommendedName>
</protein>
<organism evidence="3 4">
    <name type="scientific">Novilysobacter luteus</name>
    <dbReference type="NCBI Taxonomy" id="2822368"/>
    <lineage>
        <taxon>Bacteria</taxon>
        <taxon>Pseudomonadati</taxon>
        <taxon>Pseudomonadota</taxon>
        <taxon>Gammaproteobacteria</taxon>
        <taxon>Lysobacterales</taxon>
        <taxon>Lysobacteraceae</taxon>
        <taxon>Novilysobacter</taxon>
    </lineage>
</organism>
<evidence type="ECO:0000313" key="4">
    <source>
        <dbReference type="Proteomes" id="UP000680116"/>
    </source>
</evidence>
<dbReference type="InterPro" id="IPR005182">
    <property type="entry name" value="YdbS-like_PH"/>
</dbReference>
<dbReference type="EMBL" id="OU015430">
    <property type="protein sequence ID" value="CAG4968370.1"/>
    <property type="molecule type" value="Genomic_DNA"/>
</dbReference>
<accession>A0ABM8UC75</accession>
<keyword evidence="1" id="KW-0472">Membrane</keyword>
<dbReference type="Proteomes" id="UP000680116">
    <property type="component" value="Chromosome"/>
</dbReference>
<evidence type="ECO:0000259" key="2">
    <source>
        <dbReference type="Pfam" id="PF03703"/>
    </source>
</evidence>
<feature type="transmembrane region" description="Helical" evidence="1">
    <location>
        <begin position="62"/>
        <end position="83"/>
    </location>
</feature>